<dbReference type="RefSeq" id="WP_391932985.1">
    <property type="nucleotide sequence ID" value="NZ_JBIBSM010000002.1"/>
</dbReference>
<accession>A0ABW6Y639</accession>
<proteinExistence type="predicted"/>
<organism evidence="1 2">
    <name type="scientific">Streptomyces lateritius</name>
    <dbReference type="NCBI Taxonomy" id="67313"/>
    <lineage>
        <taxon>Bacteria</taxon>
        <taxon>Bacillati</taxon>
        <taxon>Actinomycetota</taxon>
        <taxon>Actinomycetes</taxon>
        <taxon>Kitasatosporales</taxon>
        <taxon>Streptomycetaceae</taxon>
        <taxon>Streptomyces</taxon>
    </lineage>
</organism>
<name>A0ABW6Y639_9ACTN</name>
<comment type="caution">
    <text evidence="1">The sequence shown here is derived from an EMBL/GenBank/DDBJ whole genome shotgun (WGS) entry which is preliminary data.</text>
</comment>
<gene>
    <name evidence="1" type="ORF">ACF05T_03880</name>
</gene>
<dbReference type="EMBL" id="JBIBSM010000002">
    <property type="protein sequence ID" value="MFF8275248.1"/>
    <property type="molecule type" value="Genomic_DNA"/>
</dbReference>
<keyword evidence="2" id="KW-1185">Reference proteome</keyword>
<dbReference type="Proteomes" id="UP001603013">
    <property type="component" value="Unassembled WGS sequence"/>
</dbReference>
<evidence type="ECO:0000313" key="1">
    <source>
        <dbReference type="EMBL" id="MFF8275248.1"/>
    </source>
</evidence>
<sequence length="113" mass="11813">MFRFRASARLVVVGGALSRRALSNGTTRPMLIGTPLVGPLPQAFLLFLPGRELGVVDDRFHFVGDAVPVTSASCVYGGTTAIADERRFGTLGAVLLPPPAGSRPGPVVPLRTS</sequence>
<protein>
    <submittedName>
        <fullName evidence="1">Uncharacterized protein</fullName>
    </submittedName>
</protein>
<evidence type="ECO:0000313" key="2">
    <source>
        <dbReference type="Proteomes" id="UP001603013"/>
    </source>
</evidence>
<reference evidence="1 2" key="1">
    <citation type="submission" date="2024-10" db="EMBL/GenBank/DDBJ databases">
        <title>The Natural Products Discovery Center: Release of the First 8490 Sequenced Strains for Exploring Actinobacteria Biosynthetic Diversity.</title>
        <authorList>
            <person name="Kalkreuter E."/>
            <person name="Kautsar S.A."/>
            <person name="Yang D."/>
            <person name="Bader C.D."/>
            <person name="Teijaro C.N."/>
            <person name="Fluegel L."/>
            <person name="Davis C.M."/>
            <person name="Simpson J.R."/>
            <person name="Lauterbach L."/>
            <person name="Steele A.D."/>
            <person name="Gui C."/>
            <person name="Meng S."/>
            <person name="Li G."/>
            <person name="Viehrig K."/>
            <person name="Ye F."/>
            <person name="Su P."/>
            <person name="Kiefer A.F."/>
            <person name="Nichols A."/>
            <person name="Cepeda A.J."/>
            <person name="Yan W."/>
            <person name="Fan B."/>
            <person name="Jiang Y."/>
            <person name="Adhikari A."/>
            <person name="Zheng C.-J."/>
            <person name="Schuster L."/>
            <person name="Cowan T.M."/>
            <person name="Smanski M.J."/>
            <person name="Chevrette M.G."/>
            <person name="De Carvalho L.P.S."/>
            <person name="Shen B."/>
        </authorList>
    </citation>
    <scope>NUCLEOTIDE SEQUENCE [LARGE SCALE GENOMIC DNA]</scope>
    <source>
        <strain evidence="1 2">NPDC015755</strain>
    </source>
</reference>